<evidence type="ECO:0000256" key="2">
    <source>
        <dbReference type="ARBA" id="ARBA00023125"/>
    </source>
</evidence>
<evidence type="ECO:0000313" key="5">
    <source>
        <dbReference type="EMBL" id="MFD0961003.1"/>
    </source>
</evidence>
<reference evidence="6" key="1">
    <citation type="journal article" date="2019" name="Int. J. Syst. Evol. Microbiol.">
        <title>The Global Catalogue of Microorganisms (GCM) 10K type strain sequencing project: providing services to taxonomists for standard genome sequencing and annotation.</title>
        <authorList>
            <consortium name="The Broad Institute Genomics Platform"/>
            <consortium name="The Broad Institute Genome Sequencing Center for Infectious Disease"/>
            <person name="Wu L."/>
            <person name="Ma J."/>
        </authorList>
    </citation>
    <scope>NUCLEOTIDE SEQUENCE [LARGE SCALE GENOMIC DNA]</scope>
    <source>
        <strain evidence="6">CCUG 59129</strain>
    </source>
</reference>
<dbReference type="InterPro" id="IPR000835">
    <property type="entry name" value="HTH_MarR-typ"/>
</dbReference>
<dbReference type="SMART" id="SM00347">
    <property type="entry name" value="HTH_MARR"/>
    <property type="match status" value="1"/>
</dbReference>
<dbReference type="PROSITE" id="PS50995">
    <property type="entry name" value="HTH_MARR_2"/>
    <property type="match status" value="1"/>
</dbReference>
<dbReference type="Proteomes" id="UP001596989">
    <property type="component" value="Unassembled WGS sequence"/>
</dbReference>
<evidence type="ECO:0000313" key="6">
    <source>
        <dbReference type="Proteomes" id="UP001596989"/>
    </source>
</evidence>
<feature type="domain" description="HTH marR-type" evidence="4">
    <location>
        <begin position="10"/>
        <end position="145"/>
    </location>
</feature>
<dbReference type="InterPro" id="IPR036390">
    <property type="entry name" value="WH_DNA-bd_sf"/>
</dbReference>
<keyword evidence="3" id="KW-0804">Transcription</keyword>
<protein>
    <submittedName>
        <fullName evidence="5">MarR family transcriptional regulator</fullName>
    </submittedName>
</protein>
<name>A0ABW3HTW5_9BACL</name>
<evidence type="ECO:0000256" key="3">
    <source>
        <dbReference type="ARBA" id="ARBA00023163"/>
    </source>
</evidence>
<dbReference type="EMBL" id="JBHTJZ010000028">
    <property type="protein sequence ID" value="MFD0961003.1"/>
    <property type="molecule type" value="Genomic_DNA"/>
</dbReference>
<comment type="caution">
    <text evidence="5">The sequence shown here is derived from an EMBL/GenBank/DDBJ whole genome shotgun (WGS) entry which is preliminary data.</text>
</comment>
<evidence type="ECO:0000259" key="4">
    <source>
        <dbReference type="PROSITE" id="PS50995"/>
    </source>
</evidence>
<organism evidence="5 6">
    <name type="scientific">Paenibacillus chungangensis</name>
    <dbReference type="NCBI Taxonomy" id="696535"/>
    <lineage>
        <taxon>Bacteria</taxon>
        <taxon>Bacillati</taxon>
        <taxon>Bacillota</taxon>
        <taxon>Bacilli</taxon>
        <taxon>Bacillales</taxon>
        <taxon>Paenibacillaceae</taxon>
        <taxon>Paenibacillus</taxon>
    </lineage>
</organism>
<dbReference type="PANTHER" id="PTHR42756:SF1">
    <property type="entry name" value="TRANSCRIPTIONAL REPRESSOR OF EMRAB OPERON"/>
    <property type="match status" value="1"/>
</dbReference>
<keyword evidence="6" id="KW-1185">Reference proteome</keyword>
<sequence length="156" mass="18026">MALEECRKDNRALMQQLDETFREVRKLILSEWNKQNLYGLGFSHGRMLVMLHEQGPQMPSVLAECLNMSGGGVTGIADRLIELGFVSRERSERDRRMVLLQLTAEGESIVEQIHARREALMLKMFQGMTPMEMEKAIQLFLLMKHNLESTDVQPEY</sequence>
<gene>
    <name evidence="5" type="ORF">ACFQ2I_16570</name>
</gene>
<dbReference type="InterPro" id="IPR036388">
    <property type="entry name" value="WH-like_DNA-bd_sf"/>
</dbReference>
<keyword evidence="1" id="KW-0805">Transcription regulation</keyword>
<dbReference type="PANTHER" id="PTHR42756">
    <property type="entry name" value="TRANSCRIPTIONAL REGULATOR, MARR"/>
    <property type="match status" value="1"/>
</dbReference>
<dbReference type="Gene3D" id="1.10.10.10">
    <property type="entry name" value="Winged helix-like DNA-binding domain superfamily/Winged helix DNA-binding domain"/>
    <property type="match status" value="1"/>
</dbReference>
<accession>A0ABW3HTW5</accession>
<dbReference type="RefSeq" id="WP_377566148.1">
    <property type="nucleotide sequence ID" value="NZ_JBHTJZ010000028.1"/>
</dbReference>
<evidence type="ECO:0000256" key="1">
    <source>
        <dbReference type="ARBA" id="ARBA00023015"/>
    </source>
</evidence>
<dbReference type="Pfam" id="PF12802">
    <property type="entry name" value="MarR_2"/>
    <property type="match status" value="1"/>
</dbReference>
<dbReference type="PRINTS" id="PR00598">
    <property type="entry name" value="HTHMARR"/>
</dbReference>
<proteinExistence type="predicted"/>
<keyword evidence="2" id="KW-0238">DNA-binding</keyword>
<dbReference type="SUPFAM" id="SSF46785">
    <property type="entry name" value="Winged helix' DNA-binding domain"/>
    <property type="match status" value="1"/>
</dbReference>